<dbReference type="InterPro" id="IPR029063">
    <property type="entry name" value="SAM-dependent_MTases_sf"/>
</dbReference>
<dbReference type="InterPro" id="IPR036388">
    <property type="entry name" value="WH-like_DNA-bd_sf"/>
</dbReference>
<keyword evidence="3" id="KW-0949">S-adenosyl-L-methionine</keyword>
<dbReference type="Gene3D" id="3.40.50.150">
    <property type="entry name" value="Vaccinia Virus protein VP39"/>
    <property type="match status" value="1"/>
</dbReference>
<dbReference type="GO" id="GO:0008171">
    <property type="term" value="F:O-methyltransferase activity"/>
    <property type="evidence" value="ECO:0007669"/>
    <property type="project" value="InterPro"/>
</dbReference>
<dbReference type="Proteomes" id="UP000253094">
    <property type="component" value="Unassembled WGS sequence"/>
</dbReference>
<dbReference type="InterPro" id="IPR036390">
    <property type="entry name" value="WH_DNA-bd_sf"/>
</dbReference>
<reference evidence="5 6" key="1">
    <citation type="submission" date="2018-06" db="EMBL/GenBank/DDBJ databases">
        <title>Sphaerisporangium craniellae sp. nov., isolated from a marine sponge in the South China Sea.</title>
        <authorList>
            <person name="Li L."/>
        </authorList>
    </citation>
    <scope>NUCLEOTIDE SEQUENCE [LARGE SCALE GENOMIC DNA]</scope>
    <source>
        <strain evidence="5 6">CCTCC AA 208026</strain>
    </source>
</reference>
<evidence type="ECO:0000256" key="3">
    <source>
        <dbReference type="ARBA" id="ARBA00022691"/>
    </source>
</evidence>
<dbReference type="GO" id="GO:0032259">
    <property type="term" value="P:methylation"/>
    <property type="evidence" value="ECO:0007669"/>
    <property type="project" value="UniProtKB-KW"/>
</dbReference>
<comment type="caution">
    <text evidence="5">The sequence shown here is derived from an EMBL/GenBank/DDBJ whole genome shotgun (WGS) entry which is preliminary data.</text>
</comment>
<proteinExistence type="predicted"/>
<dbReference type="PANTHER" id="PTHR43712">
    <property type="entry name" value="PUTATIVE (AFU_ORTHOLOGUE AFUA_4G14580)-RELATED"/>
    <property type="match status" value="1"/>
</dbReference>
<dbReference type="EMBL" id="QOIL01000035">
    <property type="protein sequence ID" value="RCG19040.1"/>
    <property type="molecule type" value="Genomic_DNA"/>
</dbReference>
<organism evidence="5 6">
    <name type="scientific">Sphaerisporangium album</name>
    <dbReference type="NCBI Taxonomy" id="509200"/>
    <lineage>
        <taxon>Bacteria</taxon>
        <taxon>Bacillati</taxon>
        <taxon>Actinomycetota</taxon>
        <taxon>Actinomycetes</taxon>
        <taxon>Streptosporangiales</taxon>
        <taxon>Streptosporangiaceae</taxon>
        <taxon>Sphaerisporangium</taxon>
    </lineage>
</organism>
<keyword evidence="6" id="KW-1185">Reference proteome</keyword>
<dbReference type="Gene3D" id="1.10.287.1350">
    <property type="match status" value="1"/>
</dbReference>
<dbReference type="PANTHER" id="PTHR43712:SF2">
    <property type="entry name" value="O-METHYLTRANSFERASE CICE"/>
    <property type="match status" value="1"/>
</dbReference>
<evidence type="ECO:0000313" key="5">
    <source>
        <dbReference type="EMBL" id="RCG19040.1"/>
    </source>
</evidence>
<evidence type="ECO:0000259" key="4">
    <source>
        <dbReference type="Pfam" id="PF00891"/>
    </source>
</evidence>
<dbReference type="AlphaFoldDB" id="A0A367EPA9"/>
<dbReference type="Pfam" id="PF00891">
    <property type="entry name" value="Methyltransf_2"/>
    <property type="match status" value="1"/>
</dbReference>
<dbReference type="InterPro" id="IPR001077">
    <property type="entry name" value="COMT_C"/>
</dbReference>
<keyword evidence="1" id="KW-0489">Methyltransferase</keyword>
<gene>
    <name evidence="5" type="ORF">DQ384_38575</name>
</gene>
<feature type="domain" description="O-methyltransferase C-terminal" evidence="4">
    <location>
        <begin position="218"/>
        <end position="360"/>
    </location>
</feature>
<dbReference type="SUPFAM" id="SSF46785">
    <property type="entry name" value="Winged helix' DNA-binding domain"/>
    <property type="match status" value="1"/>
</dbReference>
<dbReference type="OrthoDB" id="4145676at2"/>
<sequence>MKGADCMELNDELSTLARGCGKGATPLRPSPAVGGAVAGTAGATTMVRPWSPSRLTLTTASELTTQRATIVDQFAAALACTHVGLFDHLAAGPLTASELAHRCDVTESSLTRTLRQLPEGVLIRIRQRYTLGPLGQASTSASSGGHRMRPAVLVAGAPGWEQAVRGLPPATGIRVCPLGGCYGLAYEDLLRNPVIRVLAGHYMARWAQRGASRLAGQSSLFAAATTVVDVTGGGGLLLADILQVQQSLSAVLVDRPEMLSTRRWYRKLAHRVRVAGGDLMALSPRGAGVYLLGSAIRSHAGGAAVLRLLGHLRGTGAIAVLVDRLIPEGVLATDMQGAVMLWGGQERTHSDYMALAQRVGATVQITDVGDRTGLQLITMTL</sequence>
<dbReference type="Gene3D" id="1.10.10.10">
    <property type="entry name" value="Winged helix-like DNA-binding domain superfamily/Winged helix DNA-binding domain"/>
    <property type="match status" value="1"/>
</dbReference>
<evidence type="ECO:0000313" key="6">
    <source>
        <dbReference type="Proteomes" id="UP000253094"/>
    </source>
</evidence>
<accession>A0A367EPA9</accession>
<dbReference type="SUPFAM" id="SSF53335">
    <property type="entry name" value="S-adenosyl-L-methionine-dependent methyltransferases"/>
    <property type="match status" value="1"/>
</dbReference>
<evidence type="ECO:0000256" key="2">
    <source>
        <dbReference type="ARBA" id="ARBA00022679"/>
    </source>
</evidence>
<keyword evidence="2" id="KW-0808">Transferase</keyword>
<name>A0A367EPA9_9ACTN</name>
<evidence type="ECO:0000256" key="1">
    <source>
        <dbReference type="ARBA" id="ARBA00022603"/>
    </source>
</evidence>
<protein>
    <recommendedName>
        <fullName evidence="4">O-methyltransferase C-terminal domain-containing protein</fullName>
    </recommendedName>
</protein>